<reference evidence="1 2" key="1">
    <citation type="journal article" date="2018" name="Biotechnol. Adv.">
        <title>Improved genomic resources and new bioinformatic workflow for the carcinogenic parasite Clonorchis sinensis: Biotechnological implications.</title>
        <authorList>
            <person name="Wang D."/>
            <person name="Korhonen P.K."/>
            <person name="Gasser R.B."/>
            <person name="Young N.D."/>
        </authorList>
    </citation>
    <scope>NUCLEOTIDE SEQUENCE [LARGE SCALE GENOMIC DNA]</scope>
    <source>
        <strain evidence="1">Cs-k2</strain>
    </source>
</reference>
<proteinExistence type="predicted"/>
<gene>
    <name evidence="1" type="ORF">CSKR_106830</name>
</gene>
<organism evidence="1 2">
    <name type="scientific">Clonorchis sinensis</name>
    <name type="common">Chinese liver fluke</name>
    <dbReference type="NCBI Taxonomy" id="79923"/>
    <lineage>
        <taxon>Eukaryota</taxon>
        <taxon>Metazoa</taxon>
        <taxon>Spiralia</taxon>
        <taxon>Lophotrochozoa</taxon>
        <taxon>Platyhelminthes</taxon>
        <taxon>Trematoda</taxon>
        <taxon>Digenea</taxon>
        <taxon>Opisthorchiida</taxon>
        <taxon>Opisthorchiata</taxon>
        <taxon>Opisthorchiidae</taxon>
        <taxon>Clonorchis</taxon>
    </lineage>
</organism>
<sequence length="132" mass="14982">MNHYLFLTDMLQCILWTCDLTRRTQATATHYDFWGSNKKLFGTISLAFQSSFDEDRSYILSPNRGEIALWLESEFTDRNFRRSNPTSSSRLPLYRLGQPGIIRALGLPPGGIAATHQKGVTTGRVIFLILLV</sequence>
<dbReference type="InParanoid" id="A0A3R7CZP4"/>
<accession>A0A3R7CZP4</accession>
<dbReference type="AlphaFoldDB" id="A0A3R7CZP4"/>
<evidence type="ECO:0000313" key="2">
    <source>
        <dbReference type="Proteomes" id="UP000286415"/>
    </source>
</evidence>
<dbReference type="EMBL" id="NIRI02000042">
    <property type="protein sequence ID" value="KAG5447791.1"/>
    <property type="molecule type" value="Genomic_DNA"/>
</dbReference>
<evidence type="ECO:0000313" key="1">
    <source>
        <dbReference type="EMBL" id="KAG5447791.1"/>
    </source>
</evidence>
<reference evidence="1 2" key="2">
    <citation type="journal article" date="2021" name="Genomics">
        <title>High-quality reference genome for Clonorchis sinensis.</title>
        <authorList>
            <person name="Young N.D."/>
            <person name="Stroehlein A.J."/>
            <person name="Kinkar L."/>
            <person name="Wang T."/>
            <person name="Sohn W.M."/>
            <person name="Chang B.C.H."/>
            <person name="Kaur P."/>
            <person name="Weisz D."/>
            <person name="Dudchenko O."/>
            <person name="Aiden E.L."/>
            <person name="Korhonen P.K."/>
            <person name="Gasser R.B."/>
        </authorList>
    </citation>
    <scope>NUCLEOTIDE SEQUENCE [LARGE SCALE GENOMIC DNA]</scope>
    <source>
        <strain evidence="1">Cs-k2</strain>
    </source>
</reference>
<dbReference type="Proteomes" id="UP000286415">
    <property type="component" value="Unassembled WGS sequence"/>
</dbReference>
<keyword evidence="2" id="KW-1185">Reference proteome</keyword>
<comment type="caution">
    <text evidence="1">The sequence shown here is derived from an EMBL/GenBank/DDBJ whole genome shotgun (WGS) entry which is preliminary data.</text>
</comment>
<name>A0A3R7CZP4_CLOSI</name>
<protein>
    <submittedName>
        <fullName evidence="1">Uncharacterized protein</fullName>
    </submittedName>
</protein>